<dbReference type="RefSeq" id="WP_048096315.1">
    <property type="nucleotide sequence ID" value="NZ_CP006577.1"/>
</dbReference>
<evidence type="ECO:0000313" key="3">
    <source>
        <dbReference type="Proteomes" id="UP000028501"/>
    </source>
</evidence>
<proteinExistence type="predicted"/>
<dbReference type="Pfam" id="PF09250">
    <property type="entry name" value="Prim-Pol"/>
    <property type="match status" value="1"/>
</dbReference>
<gene>
    <name evidence="2" type="ORF">AFULGI_00025150</name>
</gene>
<evidence type="ECO:0000259" key="1">
    <source>
        <dbReference type="SMART" id="SM00943"/>
    </source>
</evidence>
<dbReference type="KEGG" id="afg:AFULGI_00025150"/>
<dbReference type="SUPFAM" id="SSF56747">
    <property type="entry name" value="Prim-pol domain"/>
    <property type="match status" value="1"/>
</dbReference>
<protein>
    <submittedName>
        <fullName evidence="2">Bifunctional DNA primase/polymerase</fullName>
    </submittedName>
</protein>
<feature type="domain" description="DNA primase/polymerase bifunctional N-terminal" evidence="1">
    <location>
        <begin position="9"/>
        <end position="184"/>
    </location>
</feature>
<dbReference type="InterPro" id="IPR015330">
    <property type="entry name" value="DNA_primase/pol_bifunc_N"/>
</dbReference>
<evidence type="ECO:0000313" key="2">
    <source>
        <dbReference type="EMBL" id="AIG99230.1"/>
    </source>
</evidence>
<dbReference type="Proteomes" id="UP000028501">
    <property type="component" value="Chromosome"/>
</dbReference>
<dbReference type="CDD" id="cd04859">
    <property type="entry name" value="Prim_Pol"/>
    <property type="match status" value="1"/>
</dbReference>
<accession>A0A075WFT0</accession>
<dbReference type="HOGENOM" id="CLU_009502_0_0_2"/>
<dbReference type="AlphaFoldDB" id="A0A075WFT0"/>
<organism evidence="2 3">
    <name type="scientific">Archaeoglobus fulgidus DSM 8774</name>
    <dbReference type="NCBI Taxonomy" id="1344584"/>
    <lineage>
        <taxon>Archaea</taxon>
        <taxon>Methanobacteriati</taxon>
        <taxon>Methanobacteriota</taxon>
        <taxon>Archaeoglobi</taxon>
        <taxon>Archaeoglobales</taxon>
        <taxon>Archaeoglobaceae</taxon>
        <taxon>Archaeoglobus</taxon>
    </lineage>
</organism>
<dbReference type="GeneID" id="24795986"/>
<sequence length="886" mass="101438">MPSDLFEAAKSYLKEGFAVIPVALIKLPDGKARKPALVDWKQYQQSPPPLEEVKSWFSNPEQFEAIKKGHKLGLAIITGKVSGNLAVIDFDSEEVLMQFLREIREKAPVIYEKLVNTWVVETGKGFHYYLRVENPDFKLFTNRIGIRPGVDIRAEGGFVVAPPSPHPSGKFYSFINKPEKIAELSWDEYLTLLSLLEGKKEQKEEAESDKLAESEILEIVNLIRPIYRPGYRNYTILFLSGWLRKAGVDYQSAKKIVEILAEKDEEKDLRLYVLDRTYGLRGSPPSEEELKGKTGLQEIAEKLLGEFHSLELIRRLEEKLGRASPFRDSIFSLIDFSRKLYYVANPKKGIIARAYEDQKNGGIVYKELIAECCPVRVVVYEDPLGGVSKYEIEFDGLLRKTIGPAELDLIAQRLKAEGVVKHRRLIEDALSSLVIAFKRNGKAEIRRELEKPGFYYIDGEIKAVKWEPEEFTKEDLGQALTLLRELREKWFENWGDRFTTVIKWGLLAPFSYAIKQIRKVTGVHFPDLVVQGKSNTGKTTAGLITLHFWNPPYEFLKETPVGEVDTRAKHGKKRSETTFQAIVNEVGGIFHNKDLIEDFKTAVESRIVRGKHIQGIYQEIPSLRAFYMTSNPPLPIDDSLRRRWLYIPVSYSERVTPEKAEEFRREVEPKLSELRFIGSFVFSRISDSPELLKKDWAGVATSLLSEAYEFAGLEIPEWIHEFHKGVTVEEVEENLNEEIRSKLLEDINQRYSRHISRIEVHLDEGVSYSPDLKHRLEALLRENFIPWAYLKNDMVVITNSVLKVLDGLAVDSLKSLAERFGWDYGAVRNGKTVVKAAKVNIDDFVSFLQGSDYRGDSSINEIEVDMSKLENDDFESVEAIWEGEEP</sequence>
<name>A0A075WFT0_ARCFL</name>
<dbReference type="SMART" id="SM00943">
    <property type="entry name" value="Prim-Pol"/>
    <property type="match status" value="1"/>
</dbReference>
<reference evidence="2 3" key="1">
    <citation type="submission" date="2013-07" db="EMBL/GenBank/DDBJ databases">
        <title>Genome of Archaeoglobus fulgidus.</title>
        <authorList>
            <person name="Fiebig A."/>
            <person name="Birkeland N.-K."/>
        </authorList>
    </citation>
    <scope>NUCLEOTIDE SEQUENCE [LARGE SCALE GENOMIC DNA]</scope>
    <source>
        <strain evidence="2 3">DSM 8774</strain>
    </source>
</reference>
<dbReference type="EMBL" id="CP006577">
    <property type="protein sequence ID" value="AIG99230.1"/>
    <property type="molecule type" value="Genomic_DNA"/>
</dbReference>
<dbReference type="Gene3D" id="3.30.720.160">
    <property type="entry name" value="Bifunctional DNA primase/polymerase, N-terminal"/>
    <property type="match status" value="1"/>
</dbReference>